<dbReference type="GO" id="GO:0005524">
    <property type="term" value="F:ATP binding"/>
    <property type="evidence" value="ECO:0007669"/>
    <property type="project" value="UniProtKB-KW"/>
</dbReference>
<feature type="domain" description="ABC transporter" evidence="10">
    <location>
        <begin position="986"/>
        <end position="1208"/>
    </location>
</feature>
<feature type="transmembrane region" description="Helical" evidence="9">
    <location>
        <begin position="779"/>
        <end position="795"/>
    </location>
</feature>
<dbReference type="InterPro" id="IPR036640">
    <property type="entry name" value="ABC1_TM_sf"/>
</dbReference>
<evidence type="ECO:0000256" key="3">
    <source>
        <dbReference type="ARBA" id="ARBA00022692"/>
    </source>
</evidence>
<dbReference type="SUPFAM" id="SSF52540">
    <property type="entry name" value="P-loop containing nucleoside triphosphate hydrolases"/>
    <property type="match status" value="2"/>
</dbReference>
<evidence type="ECO:0000256" key="4">
    <source>
        <dbReference type="ARBA" id="ARBA00022741"/>
    </source>
</evidence>
<dbReference type="InterPro" id="IPR003593">
    <property type="entry name" value="AAA+_ATPase"/>
</dbReference>
<evidence type="ECO:0000256" key="6">
    <source>
        <dbReference type="ARBA" id="ARBA00022989"/>
    </source>
</evidence>
<keyword evidence="13" id="KW-1185">Reference proteome</keyword>
<gene>
    <name evidence="12" type="ORF">CLV29_2352</name>
</gene>
<evidence type="ECO:0000313" key="12">
    <source>
        <dbReference type="EMBL" id="TDT30944.1"/>
    </source>
</evidence>
<protein>
    <submittedName>
        <fullName evidence="12">ABC-type multidrug transport system fused ATPase/permease subunit</fullName>
    </submittedName>
</protein>
<comment type="subcellular location">
    <subcellularLocation>
        <location evidence="1">Cell membrane</location>
        <topology evidence="1">Multi-pass membrane protein</topology>
    </subcellularLocation>
</comment>
<keyword evidence="3 9" id="KW-0812">Transmembrane</keyword>
<evidence type="ECO:0000256" key="9">
    <source>
        <dbReference type="SAM" id="Phobius"/>
    </source>
</evidence>
<reference evidence="12 13" key="1">
    <citation type="submission" date="2019-03" db="EMBL/GenBank/DDBJ databases">
        <title>Genomic Encyclopedia of Archaeal and Bacterial Type Strains, Phase II (KMG-II): from individual species to whole genera.</title>
        <authorList>
            <person name="Goeker M."/>
        </authorList>
    </citation>
    <scope>NUCLEOTIDE SEQUENCE [LARGE SCALE GENOMIC DNA]</scope>
    <source>
        <strain evidence="12 13">DSM 24323</strain>
    </source>
</reference>
<evidence type="ECO:0000259" key="10">
    <source>
        <dbReference type="PROSITE" id="PS50893"/>
    </source>
</evidence>
<dbReference type="InterPro" id="IPR003439">
    <property type="entry name" value="ABC_transporter-like_ATP-bd"/>
</dbReference>
<dbReference type="PANTHER" id="PTHR24221">
    <property type="entry name" value="ATP-BINDING CASSETTE SUB-FAMILY B"/>
    <property type="match status" value="1"/>
</dbReference>
<dbReference type="AlphaFoldDB" id="A0A4R7J1K1"/>
<dbReference type="GO" id="GO:0016887">
    <property type="term" value="F:ATP hydrolysis activity"/>
    <property type="evidence" value="ECO:0007669"/>
    <property type="project" value="InterPro"/>
</dbReference>
<feature type="compositionally biased region" description="Polar residues" evidence="8">
    <location>
        <begin position="611"/>
        <end position="628"/>
    </location>
</feature>
<evidence type="ECO:0000256" key="5">
    <source>
        <dbReference type="ARBA" id="ARBA00022840"/>
    </source>
</evidence>
<proteinExistence type="predicted"/>
<feature type="transmembrane region" description="Helical" evidence="9">
    <location>
        <begin position="263"/>
        <end position="280"/>
    </location>
</feature>
<dbReference type="InterPro" id="IPR011527">
    <property type="entry name" value="ABC1_TM_dom"/>
</dbReference>
<evidence type="ECO:0000256" key="1">
    <source>
        <dbReference type="ARBA" id="ARBA00004651"/>
    </source>
</evidence>
<feature type="transmembrane region" description="Helical" evidence="9">
    <location>
        <begin position="887"/>
        <end position="906"/>
    </location>
</feature>
<organism evidence="12 13">
    <name type="scientific">Naumannella halotolerans</name>
    <dbReference type="NCBI Taxonomy" id="993414"/>
    <lineage>
        <taxon>Bacteria</taxon>
        <taxon>Bacillati</taxon>
        <taxon>Actinomycetota</taxon>
        <taxon>Actinomycetes</taxon>
        <taxon>Propionibacteriales</taxon>
        <taxon>Propionibacteriaceae</taxon>
        <taxon>Naumannella</taxon>
    </lineage>
</organism>
<dbReference type="SUPFAM" id="SSF90123">
    <property type="entry name" value="ABC transporter transmembrane region"/>
    <property type="match status" value="2"/>
</dbReference>
<keyword evidence="6 9" id="KW-1133">Transmembrane helix</keyword>
<keyword evidence="5" id="KW-0067">ATP-binding</keyword>
<feature type="transmembrane region" description="Helical" evidence="9">
    <location>
        <begin position="12"/>
        <end position="29"/>
    </location>
</feature>
<feature type="transmembrane region" description="Helical" evidence="9">
    <location>
        <begin position="239"/>
        <end position="257"/>
    </location>
</feature>
<dbReference type="FunFam" id="3.40.50.300:FF:000604">
    <property type="entry name" value="ABC transporter B family member 28"/>
    <property type="match status" value="1"/>
</dbReference>
<dbReference type="GO" id="GO:0005886">
    <property type="term" value="C:plasma membrane"/>
    <property type="evidence" value="ECO:0007669"/>
    <property type="project" value="UniProtKB-SubCell"/>
</dbReference>
<feature type="domain" description="ABC transporter" evidence="10">
    <location>
        <begin position="323"/>
        <end position="555"/>
    </location>
</feature>
<feature type="compositionally biased region" description="Acidic residues" evidence="8">
    <location>
        <begin position="583"/>
        <end position="605"/>
    </location>
</feature>
<evidence type="ECO:0000313" key="13">
    <source>
        <dbReference type="Proteomes" id="UP000295371"/>
    </source>
</evidence>
<dbReference type="GO" id="GO:0005737">
    <property type="term" value="C:cytoplasm"/>
    <property type="evidence" value="ECO:0007669"/>
    <property type="project" value="UniProtKB-ARBA"/>
</dbReference>
<keyword evidence="2" id="KW-0813">Transport</keyword>
<feature type="compositionally biased region" description="Basic and acidic residues" evidence="8">
    <location>
        <begin position="566"/>
        <end position="582"/>
    </location>
</feature>
<feature type="region of interest" description="Disordered" evidence="8">
    <location>
        <begin position="561"/>
        <end position="650"/>
    </location>
</feature>
<sequence length="1208" mass="128166">MPSTPPVDWRRVSGPLAVGALLLSMFGAVGETVGTVIVGRLAENPGMTLLIGLAICVVGGVLLDSVGRVIWVGVVDRAEGKLREDLLDAALDQPLEVLTEQAVGEILDRVDDDTHDVGTLMRRQVWNAARLVFGVLPMWIVAGTTWWPAWFAFPLTAVAVWLAVHRLLPLVSRRKVVEEMAWTDHAAAFEESIAARNDLRTSLGQAYAIRRTTELAAEVHRKLRATLAPQVRIPFRSGFLLHGLLAAMGMVGVAMVVGGDLSVADLVTMFLVTTLFVGSIEDIARQLPDLQAGIGALIRIRQLHEAPREPRGGAAAPTDAPELRLQDLNFSYGGEFSLEHIDLVVPAGQTLALVGRSGSGKSTIAGLVSRAHEPPRGSVFLNGVDVCDTDLQQLRRSVGVVTQRTEIVAGTLAENIALFTELDLAVIAEAVAELGLSEWVAGLPDGLQTALGPGGATLSAGEEQLVAFARLLVRDVQLVVLDEATARMDPRTEAMVVRASERLLRGRTGVLIAHRLSTTARADRVAVMADGRVVQEGTLAEVTGRGGAFRDLLRAAGDLEASVGDEPGHRPDHDQRDGHQTDDDQPDGPQPDDDQPDGPQPDDDQAAGAQSNGHHPGNNQAASTTPVTTAIGGIRRFDTPPPSRRPGPGPSLARGVLSMLQVRPWWGALGGLLFLIASISGAFGGVTAYLWGQIVQSLPGQPPSPLMIIAFVGSLLLSPVAMFFAMSRYPRWWIEILLRVRASVLIGQTEQHRLPADPPGEVAARAFDADRYARYADRWVDFVNAFVVVVLTSILGGSLLAGGVLLAVMIISATASLLGRPVAGRSAAKAAAARAGFGRVLVSVLDAARTVKLAAVIPAVRRHLREVDHGRVEDAVREHRVQAALDSVPMVVVQLGVVTAWVIYFLGGWDLATALLVSTAVAGFDYFGLVVGWVITEAPGTRAWQKATATFAGGRDLVRLPRQIDLVSGRSPDPAPTPTPVALQKLRLRDFDAIHDDGTIGVEGVDLEIAKGQLVLVVGQVGSGKSSLLAAVAGLVDHRGSLTWNDQQVTDPEEFLRPVQVGYVGQVPRVLSGSVADNIALDHDRPIEGPIRAARLGHDVRVAGGPESLVGHRGVRLSGGQVQRLALACALATESQLLVADDVSSALDAATELELWEGLVDQGVTVLGSTSKRAALARADLVVVLDRGRVVARGPWSELSADWGQLAG</sequence>
<dbReference type="SMART" id="SM00382">
    <property type="entry name" value="AAA"/>
    <property type="match status" value="2"/>
</dbReference>
<feature type="domain" description="ABC transmembrane type-1" evidence="11">
    <location>
        <begin position="16"/>
        <end position="292"/>
    </location>
</feature>
<evidence type="ECO:0000259" key="11">
    <source>
        <dbReference type="PROSITE" id="PS50929"/>
    </source>
</evidence>
<feature type="compositionally biased region" description="Pro residues" evidence="8">
    <location>
        <begin position="639"/>
        <end position="649"/>
    </location>
</feature>
<comment type="caution">
    <text evidence="12">The sequence shown here is derived from an EMBL/GenBank/DDBJ whole genome shotgun (WGS) entry which is preliminary data.</text>
</comment>
<evidence type="ECO:0000256" key="8">
    <source>
        <dbReference type="SAM" id="MobiDB-lite"/>
    </source>
</evidence>
<dbReference type="InterPro" id="IPR039421">
    <property type="entry name" value="Type_1_exporter"/>
</dbReference>
<feature type="domain" description="ABC transmembrane type-1" evidence="11">
    <location>
        <begin position="672"/>
        <end position="932"/>
    </location>
</feature>
<dbReference type="Proteomes" id="UP000295371">
    <property type="component" value="Unassembled WGS sequence"/>
</dbReference>
<feature type="transmembrane region" description="Helical" evidence="9">
    <location>
        <begin position="148"/>
        <end position="168"/>
    </location>
</feature>
<dbReference type="PANTHER" id="PTHR24221:SF654">
    <property type="entry name" value="ATP-BINDING CASSETTE SUB-FAMILY B MEMBER 6"/>
    <property type="match status" value="1"/>
</dbReference>
<feature type="transmembrane region" description="Helical" evidence="9">
    <location>
        <begin position="704"/>
        <end position="725"/>
    </location>
</feature>
<dbReference type="PROSITE" id="PS50929">
    <property type="entry name" value="ABC_TM1F"/>
    <property type="match status" value="2"/>
</dbReference>
<evidence type="ECO:0000256" key="2">
    <source>
        <dbReference type="ARBA" id="ARBA00022448"/>
    </source>
</evidence>
<keyword evidence="7 9" id="KW-0472">Membrane</keyword>
<keyword evidence="4" id="KW-0547">Nucleotide-binding</keyword>
<accession>A0A4R7J1K1</accession>
<evidence type="ECO:0000256" key="7">
    <source>
        <dbReference type="ARBA" id="ARBA00023136"/>
    </source>
</evidence>
<feature type="transmembrane region" description="Helical" evidence="9">
    <location>
        <begin position="912"/>
        <end position="936"/>
    </location>
</feature>
<dbReference type="Pfam" id="PF00664">
    <property type="entry name" value="ABC_membrane"/>
    <property type="match status" value="1"/>
</dbReference>
<dbReference type="EMBL" id="SOAW01000002">
    <property type="protein sequence ID" value="TDT30944.1"/>
    <property type="molecule type" value="Genomic_DNA"/>
</dbReference>
<name>A0A4R7J1K1_9ACTN</name>
<dbReference type="Pfam" id="PF00005">
    <property type="entry name" value="ABC_tran"/>
    <property type="match status" value="2"/>
</dbReference>
<dbReference type="GO" id="GO:0140359">
    <property type="term" value="F:ABC-type transporter activity"/>
    <property type="evidence" value="ECO:0007669"/>
    <property type="project" value="InterPro"/>
</dbReference>
<dbReference type="Gene3D" id="3.40.50.300">
    <property type="entry name" value="P-loop containing nucleotide triphosphate hydrolases"/>
    <property type="match status" value="2"/>
</dbReference>
<dbReference type="InterPro" id="IPR027417">
    <property type="entry name" value="P-loop_NTPase"/>
</dbReference>
<feature type="transmembrane region" description="Helical" evidence="9">
    <location>
        <begin position="665"/>
        <end position="692"/>
    </location>
</feature>
<dbReference type="GO" id="GO:0034040">
    <property type="term" value="F:ATPase-coupled lipid transmembrane transporter activity"/>
    <property type="evidence" value="ECO:0007669"/>
    <property type="project" value="TreeGrafter"/>
</dbReference>
<feature type="transmembrane region" description="Helical" evidence="9">
    <location>
        <begin position="49"/>
        <end position="74"/>
    </location>
</feature>
<dbReference type="PROSITE" id="PS50893">
    <property type="entry name" value="ABC_TRANSPORTER_2"/>
    <property type="match status" value="2"/>
</dbReference>
<dbReference type="Gene3D" id="1.20.1560.10">
    <property type="entry name" value="ABC transporter type 1, transmembrane domain"/>
    <property type="match status" value="2"/>
</dbReference>